<dbReference type="PANTHER" id="PTHR41523:SF8">
    <property type="entry name" value="ETHYLENE RESPONSE SENSOR PROTEIN"/>
    <property type="match status" value="1"/>
</dbReference>
<dbReference type="InterPro" id="IPR011006">
    <property type="entry name" value="CheY-like_superfamily"/>
</dbReference>
<dbReference type="SUPFAM" id="SSF55874">
    <property type="entry name" value="ATPase domain of HSP90 chaperone/DNA topoisomerase II/histidine kinase"/>
    <property type="match status" value="1"/>
</dbReference>
<dbReference type="Pfam" id="PF07568">
    <property type="entry name" value="HisKA_2"/>
    <property type="match status" value="1"/>
</dbReference>
<evidence type="ECO:0000256" key="8">
    <source>
        <dbReference type="PROSITE-ProRule" id="PRU00169"/>
    </source>
</evidence>
<dbReference type="InterPro" id="IPR011495">
    <property type="entry name" value="Sig_transdc_His_kin_sub2_dim/P"/>
</dbReference>
<evidence type="ECO:0000256" key="5">
    <source>
        <dbReference type="ARBA" id="ARBA00022741"/>
    </source>
</evidence>
<feature type="coiled-coil region" evidence="9">
    <location>
        <begin position="128"/>
        <end position="159"/>
    </location>
</feature>
<dbReference type="AlphaFoldDB" id="A0A172Y331"/>
<feature type="domain" description="Histidine kinase" evidence="10">
    <location>
        <begin position="155"/>
        <end position="347"/>
    </location>
</feature>
<keyword evidence="7" id="KW-0067">ATP-binding</keyword>
<evidence type="ECO:0000313" key="12">
    <source>
        <dbReference type="EMBL" id="ANF53617.1"/>
    </source>
</evidence>
<dbReference type="InterPro" id="IPR003594">
    <property type="entry name" value="HATPase_dom"/>
</dbReference>
<feature type="modified residue" description="4-aspartylphosphate" evidence="8">
    <location>
        <position position="58"/>
    </location>
</feature>
<dbReference type="InterPro" id="IPR005467">
    <property type="entry name" value="His_kinase_dom"/>
</dbReference>
<evidence type="ECO:0000256" key="6">
    <source>
        <dbReference type="ARBA" id="ARBA00022777"/>
    </source>
</evidence>
<keyword evidence="6 12" id="KW-0418">Kinase</keyword>
<dbReference type="InterPro" id="IPR036890">
    <property type="entry name" value="HATPase_C_sf"/>
</dbReference>
<dbReference type="eggNOG" id="COG3920">
    <property type="taxonomic scope" value="Bacteria"/>
</dbReference>
<reference evidence="12 13" key="1">
    <citation type="journal article" date="2014" name="Genome Announc.">
        <title>Genome Sequence of a Promising Hydrogen-Producing Facultative Anaerobic Bacterium, Brevundimonas naejangsanensis Strain B1.</title>
        <authorList>
            <person name="Su H."/>
            <person name="Zhang T."/>
            <person name="Bao M."/>
            <person name="Jiang Y."/>
            <person name="Wang Y."/>
            <person name="Tan T."/>
        </authorList>
    </citation>
    <scope>NUCLEOTIDE SEQUENCE [LARGE SCALE GENOMIC DNA]</scope>
    <source>
        <strain evidence="12 13">B1</strain>
    </source>
</reference>
<keyword evidence="9" id="KW-0175">Coiled coil</keyword>
<name>A0A172Y331_9CAUL</name>
<evidence type="ECO:0000259" key="10">
    <source>
        <dbReference type="PROSITE" id="PS50109"/>
    </source>
</evidence>
<dbReference type="Pfam" id="PF02518">
    <property type="entry name" value="HATPase_c"/>
    <property type="match status" value="1"/>
</dbReference>
<keyword evidence="13" id="KW-1185">Reference proteome</keyword>
<comment type="catalytic activity">
    <reaction evidence="1">
        <text>ATP + protein L-histidine = ADP + protein N-phospho-L-histidine.</text>
        <dbReference type="EC" id="2.7.13.3"/>
    </reaction>
</comment>
<evidence type="ECO:0000256" key="9">
    <source>
        <dbReference type="SAM" id="Coils"/>
    </source>
</evidence>
<evidence type="ECO:0000256" key="2">
    <source>
        <dbReference type="ARBA" id="ARBA00012438"/>
    </source>
</evidence>
<dbReference type="GO" id="GO:0005524">
    <property type="term" value="F:ATP binding"/>
    <property type="evidence" value="ECO:0007669"/>
    <property type="project" value="UniProtKB-KW"/>
</dbReference>
<dbReference type="Proteomes" id="UP000077603">
    <property type="component" value="Chromosome"/>
</dbReference>
<dbReference type="Gene3D" id="3.30.450.20">
    <property type="entry name" value="PAS domain"/>
    <property type="match status" value="1"/>
</dbReference>
<evidence type="ECO:0000256" key="1">
    <source>
        <dbReference type="ARBA" id="ARBA00000085"/>
    </source>
</evidence>
<dbReference type="GO" id="GO:0000160">
    <property type="term" value="P:phosphorelay signal transduction system"/>
    <property type="evidence" value="ECO:0007669"/>
    <property type="project" value="InterPro"/>
</dbReference>
<sequence>MDQARPPIRLLYIDDDRGLSRLVQKELERHGYQVVCAPDADAGYEALKAETFDVCALDHYMPGREGLDVLPDILALPEPPPVVYVTGAQDGRIAVAALRAGAADYVIKDVSEDFTALLRSAIEDALLRRRLERENERAHDEVRQERDRAEALLREVNHRVGNSLQLVSSFISLQLRQLADEGARAALREAQVRIEAVAHVHRRLYTSANVERVQMDEYLAGLVEELSKSIGPNGDGSRLTLCAEPLQVTTDQAVSLGVIVTELVTNAVKYAYEPGAAGEIRILLQKAEDGSRALLTVEDDGPGLGDGAPKGTGLGSKIISAMASGLRSAIELDSAHHGVRARLAFDL</sequence>
<dbReference type="eggNOG" id="COG0745">
    <property type="taxonomic scope" value="Bacteria"/>
</dbReference>
<dbReference type="SMART" id="SM00448">
    <property type="entry name" value="REC"/>
    <property type="match status" value="1"/>
</dbReference>
<protein>
    <recommendedName>
        <fullName evidence="2">histidine kinase</fullName>
        <ecNumber evidence="2">2.7.13.3</ecNumber>
    </recommendedName>
</protein>
<dbReference type="STRING" id="588932.DA69_01880"/>
<dbReference type="EMBL" id="CP015614">
    <property type="protein sequence ID" value="ANF53617.1"/>
    <property type="molecule type" value="Genomic_DNA"/>
</dbReference>
<dbReference type="PANTHER" id="PTHR41523">
    <property type="entry name" value="TWO-COMPONENT SYSTEM SENSOR PROTEIN"/>
    <property type="match status" value="1"/>
</dbReference>
<evidence type="ECO:0000259" key="11">
    <source>
        <dbReference type="PROSITE" id="PS50110"/>
    </source>
</evidence>
<keyword evidence="3 8" id="KW-0597">Phosphoprotein</keyword>
<organism evidence="12 13">
    <name type="scientific">Brevundimonas naejangsanensis</name>
    <dbReference type="NCBI Taxonomy" id="588932"/>
    <lineage>
        <taxon>Bacteria</taxon>
        <taxon>Pseudomonadati</taxon>
        <taxon>Pseudomonadota</taxon>
        <taxon>Alphaproteobacteria</taxon>
        <taxon>Caulobacterales</taxon>
        <taxon>Caulobacteraceae</taxon>
        <taxon>Brevundimonas</taxon>
    </lineage>
</organism>
<dbReference type="InterPro" id="IPR001789">
    <property type="entry name" value="Sig_transdc_resp-reg_receiver"/>
</dbReference>
<dbReference type="Gene3D" id="3.40.50.2300">
    <property type="match status" value="1"/>
</dbReference>
<dbReference type="GO" id="GO:0004673">
    <property type="term" value="F:protein histidine kinase activity"/>
    <property type="evidence" value="ECO:0007669"/>
    <property type="project" value="UniProtKB-EC"/>
</dbReference>
<gene>
    <name evidence="12" type="ORF">DA69_01880</name>
</gene>
<accession>A0A172Y331</accession>
<dbReference type="CDD" id="cd00156">
    <property type="entry name" value="REC"/>
    <property type="match status" value="1"/>
</dbReference>
<dbReference type="OrthoDB" id="7297573at2"/>
<feature type="domain" description="Response regulatory" evidence="11">
    <location>
        <begin position="9"/>
        <end position="123"/>
    </location>
</feature>
<dbReference type="PROSITE" id="PS50109">
    <property type="entry name" value="HIS_KIN"/>
    <property type="match status" value="1"/>
</dbReference>
<evidence type="ECO:0000256" key="7">
    <source>
        <dbReference type="ARBA" id="ARBA00022840"/>
    </source>
</evidence>
<evidence type="ECO:0000313" key="13">
    <source>
        <dbReference type="Proteomes" id="UP000077603"/>
    </source>
</evidence>
<keyword evidence="4" id="KW-0808">Transferase</keyword>
<dbReference type="KEGG" id="bne:DA69_01880"/>
<dbReference type="SMART" id="SM00387">
    <property type="entry name" value="HATPase_c"/>
    <property type="match status" value="1"/>
</dbReference>
<dbReference type="SUPFAM" id="SSF52172">
    <property type="entry name" value="CheY-like"/>
    <property type="match status" value="1"/>
</dbReference>
<proteinExistence type="predicted"/>
<dbReference type="Gene3D" id="3.30.565.10">
    <property type="entry name" value="Histidine kinase-like ATPase, C-terminal domain"/>
    <property type="match status" value="1"/>
</dbReference>
<keyword evidence="5" id="KW-0547">Nucleotide-binding</keyword>
<dbReference type="Pfam" id="PF00072">
    <property type="entry name" value="Response_reg"/>
    <property type="match status" value="1"/>
</dbReference>
<dbReference type="EC" id="2.7.13.3" evidence="2"/>
<dbReference type="PROSITE" id="PS50110">
    <property type="entry name" value="RESPONSE_REGULATORY"/>
    <property type="match status" value="1"/>
</dbReference>
<evidence type="ECO:0000256" key="3">
    <source>
        <dbReference type="ARBA" id="ARBA00022553"/>
    </source>
</evidence>
<evidence type="ECO:0000256" key="4">
    <source>
        <dbReference type="ARBA" id="ARBA00022679"/>
    </source>
</evidence>